<comment type="caution">
    <text evidence="3">The sequence shown here is derived from an EMBL/GenBank/DDBJ whole genome shotgun (WGS) entry which is preliminary data.</text>
</comment>
<gene>
    <name evidence="3" type="ORF">C2S53_000100</name>
</gene>
<dbReference type="InterPro" id="IPR024752">
    <property type="entry name" value="Myb/SANT-like_dom"/>
</dbReference>
<keyword evidence="4" id="KW-1185">Reference proteome</keyword>
<evidence type="ECO:0000313" key="3">
    <source>
        <dbReference type="EMBL" id="KAH6824034.1"/>
    </source>
</evidence>
<evidence type="ECO:0000256" key="1">
    <source>
        <dbReference type="SAM" id="MobiDB-lite"/>
    </source>
</evidence>
<organism evidence="3 4">
    <name type="scientific">Perilla frutescens var. hirtella</name>
    <name type="common">Perilla citriodora</name>
    <name type="synonym">Perilla setoyensis</name>
    <dbReference type="NCBI Taxonomy" id="608512"/>
    <lineage>
        <taxon>Eukaryota</taxon>
        <taxon>Viridiplantae</taxon>
        <taxon>Streptophyta</taxon>
        <taxon>Embryophyta</taxon>
        <taxon>Tracheophyta</taxon>
        <taxon>Spermatophyta</taxon>
        <taxon>Magnoliopsida</taxon>
        <taxon>eudicotyledons</taxon>
        <taxon>Gunneridae</taxon>
        <taxon>Pentapetalae</taxon>
        <taxon>asterids</taxon>
        <taxon>lamiids</taxon>
        <taxon>Lamiales</taxon>
        <taxon>Lamiaceae</taxon>
        <taxon>Nepetoideae</taxon>
        <taxon>Elsholtzieae</taxon>
        <taxon>Perilla</taxon>
    </lineage>
</organism>
<protein>
    <recommendedName>
        <fullName evidence="2">Myb/SANT-like domain-containing protein</fullName>
    </recommendedName>
</protein>
<feature type="compositionally biased region" description="Low complexity" evidence="1">
    <location>
        <begin position="203"/>
        <end position="217"/>
    </location>
</feature>
<feature type="domain" description="Myb/SANT-like" evidence="2">
    <location>
        <begin position="3"/>
        <end position="86"/>
    </location>
</feature>
<dbReference type="InterPro" id="IPR045026">
    <property type="entry name" value="LIMYB"/>
</dbReference>
<dbReference type="Pfam" id="PF12776">
    <property type="entry name" value="Myb_DNA-bind_3"/>
    <property type="match status" value="1"/>
</dbReference>
<dbReference type="PANTHER" id="PTHR47584">
    <property type="match status" value="1"/>
</dbReference>
<sequence length="217" mass="24431">MKFIALLATEARNGNFRIGVNHVEVVTNAMNGVNSSFEQAFSYAECICKMKKLQKRYNVFSYMLNCTGIYYDVSTNMMHYDTQVWASIIRKHPVFAFAYQTYGDPNWEELKIIFGNPPNAPNMVDDVIHISSDEEEDAARMNEAREVIDLSSDSSANQSFWKYVAGYKTDDTSSLSIESPPEKSATTSTRMGKPKSRIPKGTSPQASSASSWSPWKK</sequence>
<reference evidence="3 4" key="1">
    <citation type="journal article" date="2021" name="Nat. Commun.">
        <title>Incipient diploidization of the medicinal plant Perilla within 10,000 years.</title>
        <authorList>
            <person name="Zhang Y."/>
            <person name="Shen Q."/>
            <person name="Leng L."/>
            <person name="Zhang D."/>
            <person name="Chen S."/>
            <person name="Shi Y."/>
            <person name="Ning Z."/>
            <person name="Chen S."/>
        </authorList>
    </citation>
    <scope>NUCLEOTIDE SEQUENCE [LARGE SCALE GENOMIC DNA]</scope>
    <source>
        <strain evidence="4">cv. PC099</strain>
    </source>
</reference>
<dbReference type="PANTHER" id="PTHR47584:SF14">
    <property type="entry name" value="L10-INTERACTING MYB DOMAIN-CONTAINING PROTEIN-LIKE"/>
    <property type="match status" value="1"/>
</dbReference>
<proteinExistence type="predicted"/>
<dbReference type="Proteomes" id="UP001190926">
    <property type="component" value="Unassembled WGS sequence"/>
</dbReference>
<evidence type="ECO:0000313" key="4">
    <source>
        <dbReference type="Proteomes" id="UP001190926"/>
    </source>
</evidence>
<dbReference type="EMBL" id="SDAM02000550">
    <property type="protein sequence ID" value="KAH6824034.1"/>
    <property type="molecule type" value="Genomic_DNA"/>
</dbReference>
<name>A0AAD4P2B4_PERFH</name>
<dbReference type="AlphaFoldDB" id="A0AAD4P2B4"/>
<accession>A0AAD4P2B4</accession>
<evidence type="ECO:0000259" key="2">
    <source>
        <dbReference type="Pfam" id="PF12776"/>
    </source>
</evidence>
<feature type="region of interest" description="Disordered" evidence="1">
    <location>
        <begin position="170"/>
        <end position="217"/>
    </location>
</feature>